<feature type="domain" description="Reverse transcriptase" evidence="1">
    <location>
        <begin position="84"/>
        <end position="169"/>
    </location>
</feature>
<dbReference type="PANTHER" id="PTHR24559:SF444">
    <property type="entry name" value="REVERSE TRANSCRIPTASE DOMAIN-CONTAINING PROTEIN"/>
    <property type="match status" value="1"/>
</dbReference>
<proteinExistence type="predicted"/>
<organism evidence="2 3">
    <name type="scientific">Solanum pennellii</name>
    <name type="common">Tomato</name>
    <name type="synonym">Lycopersicon pennellii</name>
    <dbReference type="NCBI Taxonomy" id="28526"/>
    <lineage>
        <taxon>Eukaryota</taxon>
        <taxon>Viridiplantae</taxon>
        <taxon>Streptophyta</taxon>
        <taxon>Embryophyta</taxon>
        <taxon>Tracheophyta</taxon>
        <taxon>Spermatophyta</taxon>
        <taxon>Magnoliopsida</taxon>
        <taxon>eudicotyledons</taxon>
        <taxon>Gunneridae</taxon>
        <taxon>Pentapetalae</taxon>
        <taxon>asterids</taxon>
        <taxon>lamiids</taxon>
        <taxon>Solanales</taxon>
        <taxon>Solanaceae</taxon>
        <taxon>Solanoideae</taxon>
        <taxon>Solaneae</taxon>
        <taxon>Solanum</taxon>
        <taxon>Solanum subgen. Lycopersicon</taxon>
    </lineage>
</organism>
<dbReference type="InterPro" id="IPR053134">
    <property type="entry name" value="RNA-dir_DNA_polymerase"/>
</dbReference>
<evidence type="ECO:0000259" key="1">
    <source>
        <dbReference type="Pfam" id="PF00078"/>
    </source>
</evidence>
<reference evidence="2" key="1">
    <citation type="journal article" date="2014" name="Nat. Genet.">
        <title>The genome of the stress-tolerant wild tomato species Solanum pennellii.</title>
        <authorList>
            <person name="Bolger A."/>
            <person name="Scossa F."/>
            <person name="Bolger M.E."/>
            <person name="Lanz C."/>
            <person name="Maumus F."/>
            <person name="Tohge T."/>
            <person name="Quesneville H."/>
            <person name="Alseekh S."/>
            <person name="Sorensen I."/>
            <person name="Lichtenstein G."/>
            <person name="Fich E.A."/>
            <person name="Conte M."/>
            <person name="Keller H."/>
            <person name="Schneeberger K."/>
            <person name="Schwacke R."/>
            <person name="Ofner I."/>
            <person name="Vrebalov J."/>
            <person name="Xu Y."/>
            <person name="Osorio S."/>
            <person name="Aflitos S.A."/>
            <person name="Schijlen E."/>
            <person name="Jimenez-Gomez J.M."/>
            <person name="Ryngajllo M."/>
            <person name="Kimura S."/>
            <person name="Kumar R."/>
            <person name="Koenig D."/>
            <person name="Headland L.R."/>
            <person name="Maloof J.N."/>
            <person name="Sinha N."/>
            <person name="van Ham R.C."/>
            <person name="Lankhorst R.K."/>
            <person name="Mao L."/>
            <person name="Vogel A."/>
            <person name="Arsova B."/>
            <person name="Panstruga R."/>
            <person name="Fei Z."/>
            <person name="Rose J.K."/>
            <person name="Zamir D."/>
            <person name="Carrari F."/>
            <person name="Giovannoni J.J."/>
            <person name="Weigel D."/>
            <person name="Usadel B."/>
            <person name="Fernie A.R."/>
        </authorList>
    </citation>
    <scope>NUCLEOTIDE SEQUENCE [LARGE SCALE GENOMIC DNA]</scope>
    <source>
        <strain evidence="2">cv. LA0716</strain>
    </source>
</reference>
<dbReference type="SUPFAM" id="SSF56672">
    <property type="entry name" value="DNA/RNA polymerases"/>
    <property type="match status" value="1"/>
</dbReference>
<evidence type="ECO:0000313" key="3">
    <source>
        <dbReference type="RefSeq" id="XP_015081277.1"/>
    </source>
</evidence>
<keyword evidence="2" id="KW-1185">Reference proteome</keyword>
<dbReference type="CDD" id="cd01647">
    <property type="entry name" value="RT_LTR"/>
    <property type="match status" value="1"/>
</dbReference>
<name>A0ABM1H732_SOLPN</name>
<reference evidence="3" key="2">
    <citation type="submission" date="2025-08" db="UniProtKB">
        <authorList>
            <consortium name="RefSeq"/>
        </authorList>
    </citation>
    <scope>IDENTIFICATION</scope>
</reference>
<gene>
    <name evidence="3" type="primary">LOC107024848</name>
</gene>
<evidence type="ECO:0000313" key="2">
    <source>
        <dbReference type="Proteomes" id="UP000694930"/>
    </source>
</evidence>
<dbReference type="InterPro" id="IPR000477">
    <property type="entry name" value="RT_dom"/>
</dbReference>
<accession>A0ABM1H732</accession>
<dbReference type="InterPro" id="IPR043502">
    <property type="entry name" value="DNA/RNA_pol_sf"/>
</dbReference>
<dbReference type="GeneID" id="107024848"/>
<dbReference type="RefSeq" id="XP_015081277.1">
    <property type="nucleotide sequence ID" value="XM_015225791.1"/>
</dbReference>
<dbReference type="Gene3D" id="3.10.10.10">
    <property type="entry name" value="HIV Type 1 Reverse Transcriptase, subunit A, domain 1"/>
    <property type="match status" value="1"/>
</dbReference>
<protein>
    <submittedName>
        <fullName evidence="3">Uncharacterized protein LOC107024848</fullName>
    </submittedName>
</protein>
<dbReference type="Proteomes" id="UP000694930">
    <property type="component" value="Chromosome 7"/>
</dbReference>
<dbReference type="Gene3D" id="3.30.70.270">
    <property type="match status" value="1"/>
</dbReference>
<sequence>MVNTSVLSLPFDRIFGSNARLCQLHEGYGYKEEIALRIAYKRDRISLAQWSSDTGRSGYVCAQKGGMTVLPNERNELVPMWPVTGWRVCMDYRKLNAWTKKDHFSMPFMDQILDRPAEKGWYIFLDDYSGYNQISITLEDKEKTTFTFLYRTSAFKRMLFGLCNAQSTFKDV</sequence>
<dbReference type="PANTHER" id="PTHR24559">
    <property type="entry name" value="TRANSPOSON TY3-I GAG-POL POLYPROTEIN"/>
    <property type="match status" value="1"/>
</dbReference>
<dbReference type="Pfam" id="PF00078">
    <property type="entry name" value="RVT_1"/>
    <property type="match status" value="1"/>
</dbReference>
<dbReference type="InterPro" id="IPR043128">
    <property type="entry name" value="Rev_trsase/Diguanyl_cyclase"/>
</dbReference>